<comment type="caution">
    <text evidence="3">The sequence shown here is derived from an EMBL/GenBank/DDBJ whole genome shotgun (WGS) entry which is preliminary data.</text>
</comment>
<evidence type="ECO:0000256" key="1">
    <source>
        <dbReference type="SAM" id="MobiDB-lite"/>
    </source>
</evidence>
<dbReference type="Proteomes" id="UP000240572">
    <property type="component" value="Unassembled WGS sequence"/>
</dbReference>
<accession>A0A2P8DDK1</accession>
<reference evidence="3 4" key="1">
    <citation type="submission" date="2018-03" db="EMBL/GenBank/DDBJ databases">
        <title>Genomic Encyclopedia of Type Strains, Phase III (KMG-III): the genomes of soil and plant-associated and newly described type strains.</title>
        <authorList>
            <person name="Whitman W."/>
        </authorList>
    </citation>
    <scope>NUCLEOTIDE SEQUENCE [LARGE SCALE GENOMIC DNA]</scope>
    <source>
        <strain evidence="3 4">CGMCC 1.12700</strain>
    </source>
</reference>
<dbReference type="OrthoDB" id="678697at2"/>
<dbReference type="AlphaFoldDB" id="A0A2P8DDK1"/>
<keyword evidence="4" id="KW-1185">Reference proteome</keyword>
<name>A0A2P8DDK1_9BACT</name>
<feature type="chain" id="PRO_5015165998" evidence="2">
    <location>
        <begin position="29"/>
        <end position="163"/>
    </location>
</feature>
<gene>
    <name evidence="3" type="ORF">B0I18_1011448</name>
</gene>
<feature type="compositionally biased region" description="Basic and acidic residues" evidence="1">
    <location>
        <begin position="139"/>
        <end position="153"/>
    </location>
</feature>
<proteinExistence type="predicted"/>
<dbReference type="EMBL" id="PYGD01000001">
    <property type="protein sequence ID" value="PSK95282.1"/>
    <property type="molecule type" value="Genomic_DNA"/>
</dbReference>
<keyword evidence="2" id="KW-0732">Signal</keyword>
<dbReference type="RefSeq" id="WP_106521943.1">
    <property type="nucleotide sequence ID" value="NZ_PYGD01000001.1"/>
</dbReference>
<evidence type="ECO:0000313" key="3">
    <source>
        <dbReference type="EMBL" id="PSK95282.1"/>
    </source>
</evidence>
<evidence type="ECO:0000313" key="4">
    <source>
        <dbReference type="Proteomes" id="UP000240572"/>
    </source>
</evidence>
<feature type="signal peptide" evidence="2">
    <location>
        <begin position="1"/>
        <end position="28"/>
    </location>
</feature>
<evidence type="ECO:0000256" key="2">
    <source>
        <dbReference type="SAM" id="SignalP"/>
    </source>
</evidence>
<feature type="region of interest" description="Disordered" evidence="1">
    <location>
        <begin position="134"/>
        <end position="163"/>
    </location>
</feature>
<organism evidence="3 4">
    <name type="scientific">Taibaiella chishuiensis</name>
    <dbReference type="NCBI Taxonomy" id="1434707"/>
    <lineage>
        <taxon>Bacteria</taxon>
        <taxon>Pseudomonadati</taxon>
        <taxon>Bacteroidota</taxon>
        <taxon>Chitinophagia</taxon>
        <taxon>Chitinophagales</taxon>
        <taxon>Chitinophagaceae</taxon>
        <taxon>Taibaiella</taxon>
    </lineage>
</organism>
<sequence length="163" mass="18737">MTTFFVKRLLPAVLLLFLLLLLTLKSQAQTRHTTTDSIARVYRIDILKHQLLIAGNLYKIKKFRLPAPLTTNPDSLFRLCMQEYRDICNNINAAEQANYFSDDFYNESIPVAQYFRSPADAALLISDRERLHPGPLIADPKHHDEQDAHEHHFPGNGHQSSKQ</sequence>
<protein>
    <submittedName>
        <fullName evidence="3">Uncharacterized protein</fullName>
    </submittedName>
</protein>